<comment type="subcellular location">
    <subcellularLocation>
        <location evidence="13">Cytoplasm</location>
    </subcellularLocation>
</comment>
<feature type="binding site" evidence="13">
    <location>
        <position position="106"/>
    </location>
    <ligand>
        <name>NADPH</name>
        <dbReference type="ChEBI" id="CHEBI:57783"/>
    </ligand>
</feature>
<feature type="binding site" evidence="13">
    <location>
        <position position="139"/>
    </location>
    <ligand>
        <name>NADPH</name>
        <dbReference type="ChEBI" id="CHEBI:57783"/>
    </ligand>
</feature>
<evidence type="ECO:0000256" key="7">
    <source>
        <dbReference type="ARBA" id="ARBA00023209"/>
    </source>
</evidence>
<feature type="binding site" evidence="13">
    <location>
        <position position="243"/>
    </location>
    <ligand>
        <name>sn-glycerol 3-phosphate</name>
        <dbReference type="ChEBI" id="CHEBI:57597"/>
    </ligand>
</feature>
<feature type="binding site" evidence="13">
    <location>
        <position position="280"/>
    </location>
    <ligand>
        <name>NADPH</name>
        <dbReference type="ChEBI" id="CHEBI:57783"/>
    </ligand>
</feature>
<evidence type="ECO:0000313" key="20">
    <source>
        <dbReference type="EMBL" id="ACU94401.1"/>
    </source>
</evidence>
<feature type="binding site" evidence="16">
    <location>
        <position position="139"/>
    </location>
    <ligand>
        <name>NAD(+)</name>
        <dbReference type="ChEBI" id="CHEBI:57540"/>
    </ligand>
</feature>
<dbReference type="PRINTS" id="PR00077">
    <property type="entry name" value="GPDHDRGNASE"/>
</dbReference>
<dbReference type="AlphaFoldDB" id="C7MNB1"/>
<evidence type="ECO:0000256" key="1">
    <source>
        <dbReference type="ARBA" id="ARBA00011009"/>
    </source>
</evidence>
<evidence type="ECO:0000256" key="6">
    <source>
        <dbReference type="ARBA" id="ARBA00023098"/>
    </source>
</evidence>
<dbReference type="Pfam" id="PF01210">
    <property type="entry name" value="NAD_Gly3P_dh_N"/>
    <property type="match status" value="1"/>
</dbReference>
<keyword evidence="21" id="KW-1185">Reference proteome</keyword>
<feature type="domain" description="Glycerol-3-phosphate dehydrogenase NAD-dependent N-terminal" evidence="18">
    <location>
        <begin position="2"/>
        <end position="158"/>
    </location>
</feature>
<dbReference type="EC" id="1.1.1.94" evidence="10 13"/>
<evidence type="ECO:0000313" key="21">
    <source>
        <dbReference type="Proteomes" id="UP000000954"/>
    </source>
</evidence>
<dbReference type="PROSITE" id="PS00957">
    <property type="entry name" value="NAD_G3PDH"/>
    <property type="match status" value="1"/>
</dbReference>
<dbReference type="GO" id="GO:0008654">
    <property type="term" value="P:phospholipid biosynthetic process"/>
    <property type="evidence" value="ECO:0007669"/>
    <property type="project" value="UniProtKB-KW"/>
</dbReference>
<dbReference type="GO" id="GO:0005829">
    <property type="term" value="C:cytosol"/>
    <property type="evidence" value="ECO:0007669"/>
    <property type="project" value="TreeGrafter"/>
</dbReference>
<feature type="binding site" evidence="13">
    <location>
        <position position="10"/>
    </location>
    <ligand>
        <name>NADPH</name>
        <dbReference type="ChEBI" id="CHEBI:57783"/>
    </ligand>
</feature>
<comment type="function">
    <text evidence="13">Catalyzes the reduction of the glycolytic intermediate dihydroxyacetone phosphate (DHAP) to sn-glycerol 3-phosphate (G3P), the key precursor for phospholipid synthesis.</text>
</comment>
<feature type="binding site" evidence="13">
    <location>
        <position position="48"/>
    </location>
    <ligand>
        <name>NADPH</name>
        <dbReference type="ChEBI" id="CHEBI:57783"/>
    </ligand>
</feature>
<dbReference type="GO" id="GO:0141152">
    <property type="term" value="F:glycerol-3-phosphate dehydrogenase (NAD+) activity"/>
    <property type="evidence" value="ECO:0007669"/>
    <property type="project" value="RHEA"/>
</dbReference>
<dbReference type="Gene3D" id="3.40.50.720">
    <property type="entry name" value="NAD(P)-binding Rossmann-like Domain"/>
    <property type="match status" value="1"/>
</dbReference>
<reference evidence="20 21" key="1">
    <citation type="journal article" date="2009" name="Stand. Genomic Sci.">
        <title>Complete genome sequence of Cryptobacterium curtum type strain (12-3).</title>
        <authorList>
            <person name="Mavrommatis K."/>
            <person name="Pukall R."/>
            <person name="Rohde C."/>
            <person name="Chen F."/>
            <person name="Sims D."/>
            <person name="Brettin T."/>
            <person name="Kuske C."/>
            <person name="Detter J.C."/>
            <person name="Han C."/>
            <person name="Lapidus A."/>
            <person name="Copeland A."/>
            <person name="Glavina Del Rio T."/>
            <person name="Nolan M."/>
            <person name="Lucas S."/>
            <person name="Tice H."/>
            <person name="Cheng J.F."/>
            <person name="Bruce D."/>
            <person name="Goodwin L."/>
            <person name="Pitluck S."/>
            <person name="Ovchinnikova G."/>
            <person name="Pati A."/>
            <person name="Ivanova N."/>
            <person name="Chen A."/>
            <person name="Palaniappan K."/>
            <person name="Chain P."/>
            <person name="D'haeseleer P."/>
            <person name="Goker M."/>
            <person name="Bristow J."/>
            <person name="Eisen J.A."/>
            <person name="Markowitz V."/>
            <person name="Hugenholtz P."/>
            <person name="Rohde M."/>
            <person name="Klenk H.P."/>
            <person name="Kyrpides N.C."/>
        </authorList>
    </citation>
    <scope>NUCLEOTIDE SEQUENCE [LARGE SCALE GENOMIC DNA]</scope>
    <source>
        <strain evidence="21">ATCC 700683 / DSM 15641 / 12-3</strain>
    </source>
</reference>
<keyword evidence="13" id="KW-0963">Cytoplasm</keyword>
<protein>
    <recommendedName>
        <fullName evidence="11 13">Glycerol-3-phosphate dehydrogenase [NAD(P)+]</fullName>
        <ecNumber evidence="10 13">1.1.1.94</ecNumber>
    </recommendedName>
    <alternativeName>
        <fullName evidence="13">NAD(P)(+)-dependent glycerol-3-phosphate dehydrogenase</fullName>
    </alternativeName>
    <alternativeName>
        <fullName evidence="12 13">NAD(P)H-dependent dihydroxyacetone-phosphate reductase</fullName>
    </alternativeName>
</protein>
<evidence type="ECO:0000256" key="13">
    <source>
        <dbReference type="HAMAP-Rule" id="MF_00394"/>
    </source>
</evidence>
<accession>C7MNB1</accession>
<dbReference type="NCBIfam" id="NF000940">
    <property type="entry name" value="PRK00094.1-2"/>
    <property type="match status" value="1"/>
</dbReference>
<keyword evidence="13" id="KW-0547">Nucleotide-binding</keyword>
<comment type="similarity">
    <text evidence="1 13 17">Belongs to the NAD-dependent glycerol-3-phosphate dehydrogenase family.</text>
</comment>
<feature type="binding site" evidence="15">
    <location>
        <position position="106"/>
    </location>
    <ligand>
        <name>substrate</name>
    </ligand>
</feature>
<dbReference type="PIRSF" id="PIRSF000114">
    <property type="entry name" value="Glycerol-3-P_dh"/>
    <property type="match status" value="1"/>
</dbReference>
<gene>
    <name evidence="13" type="primary">gpsA</name>
    <name evidence="20" type="ordered locus">Ccur_06910</name>
</gene>
<comment type="catalytic activity">
    <reaction evidence="13">
        <text>sn-glycerol 3-phosphate + NAD(+) = dihydroxyacetone phosphate + NADH + H(+)</text>
        <dbReference type="Rhea" id="RHEA:11092"/>
        <dbReference type="ChEBI" id="CHEBI:15378"/>
        <dbReference type="ChEBI" id="CHEBI:57540"/>
        <dbReference type="ChEBI" id="CHEBI:57597"/>
        <dbReference type="ChEBI" id="CHEBI:57642"/>
        <dbReference type="ChEBI" id="CHEBI:57945"/>
        <dbReference type="EC" id="1.1.1.94"/>
    </reaction>
</comment>
<dbReference type="HAMAP" id="MF_00394">
    <property type="entry name" value="NAD_Glyc3P_dehydrog"/>
    <property type="match status" value="1"/>
</dbReference>
<comment type="catalytic activity">
    <reaction evidence="9">
        <text>sn-glycerol 3-phosphate + NADP(+) = dihydroxyacetone phosphate + NADPH + H(+)</text>
        <dbReference type="Rhea" id="RHEA:11096"/>
        <dbReference type="ChEBI" id="CHEBI:15378"/>
        <dbReference type="ChEBI" id="CHEBI:57597"/>
        <dbReference type="ChEBI" id="CHEBI:57642"/>
        <dbReference type="ChEBI" id="CHEBI:57783"/>
        <dbReference type="ChEBI" id="CHEBI:58349"/>
        <dbReference type="EC" id="1.1.1.94"/>
    </reaction>
    <physiologicalReaction direction="right-to-left" evidence="9">
        <dbReference type="Rhea" id="RHEA:11098"/>
    </physiologicalReaction>
</comment>
<feature type="active site" description="Proton acceptor" evidence="13 14">
    <location>
        <position position="190"/>
    </location>
</feature>
<dbReference type="InterPro" id="IPR013328">
    <property type="entry name" value="6PGD_dom2"/>
</dbReference>
<dbReference type="InterPro" id="IPR008927">
    <property type="entry name" value="6-PGluconate_DH-like_C_sf"/>
</dbReference>
<feature type="binding site" evidence="13">
    <location>
        <position position="11"/>
    </location>
    <ligand>
        <name>NADPH</name>
        <dbReference type="ChEBI" id="CHEBI:57783"/>
    </ligand>
</feature>
<evidence type="ECO:0000259" key="18">
    <source>
        <dbReference type="Pfam" id="PF01210"/>
    </source>
</evidence>
<feature type="binding site" evidence="15">
    <location>
        <begin position="254"/>
        <end position="255"/>
    </location>
    <ligand>
        <name>substrate</name>
    </ligand>
</feature>
<organism evidence="20 21">
    <name type="scientific">Cryptobacterium curtum (strain ATCC 700683 / DSM 15641 / CCUG 43107 / 12-3)</name>
    <dbReference type="NCBI Taxonomy" id="469378"/>
    <lineage>
        <taxon>Bacteria</taxon>
        <taxon>Bacillati</taxon>
        <taxon>Actinomycetota</taxon>
        <taxon>Coriobacteriia</taxon>
        <taxon>Eggerthellales</taxon>
        <taxon>Eggerthellaceae</taxon>
        <taxon>Cryptobacterium</taxon>
    </lineage>
</organism>
<keyword evidence="4 13" id="KW-0560">Oxidoreductase</keyword>
<dbReference type="GO" id="GO:0046167">
    <property type="term" value="P:glycerol-3-phosphate biosynthetic process"/>
    <property type="evidence" value="ECO:0007669"/>
    <property type="project" value="UniProtKB-UniRule"/>
</dbReference>
<evidence type="ECO:0000256" key="2">
    <source>
        <dbReference type="ARBA" id="ARBA00022516"/>
    </source>
</evidence>
<dbReference type="InterPro" id="IPR036291">
    <property type="entry name" value="NAD(P)-bd_dom_sf"/>
</dbReference>
<evidence type="ECO:0000256" key="3">
    <source>
        <dbReference type="ARBA" id="ARBA00022857"/>
    </source>
</evidence>
<evidence type="ECO:0000256" key="12">
    <source>
        <dbReference type="ARBA" id="ARBA00080511"/>
    </source>
</evidence>
<dbReference type="EMBL" id="CP001682">
    <property type="protein sequence ID" value="ACU94401.1"/>
    <property type="molecule type" value="Genomic_DNA"/>
</dbReference>
<dbReference type="Gene3D" id="1.10.1040.10">
    <property type="entry name" value="N-(1-d-carboxylethyl)-l-norvaline Dehydrogenase, domain 2"/>
    <property type="match status" value="1"/>
</dbReference>
<name>C7MNB1_CRYCD</name>
<feature type="binding site" evidence="13">
    <location>
        <position position="254"/>
    </location>
    <ligand>
        <name>NADPH</name>
        <dbReference type="ChEBI" id="CHEBI:57783"/>
    </ligand>
</feature>
<dbReference type="InterPro" id="IPR006109">
    <property type="entry name" value="G3P_DH_NAD-dep_C"/>
</dbReference>
<dbReference type="Proteomes" id="UP000000954">
    <property type="component" value="Chromosome"/>
</dbReference>
<evidence type="ECO:0000256" key="16">
    <source>
        <dbReference type="PIRSR" id="PIRSR000114-3"/>
    </source>
</evidence>
<dbReference type="eggNOG" id="COG0240">
    <property type="taxonomic scope" value="Bacteria"/>
</dbReference>
<dbReference type="HOGENOM" id="CLU_033449_0_2_11"/>
<dbReference type="Pfam" id="PF07479">
    <property type="entry name" value="NAD_Gly3P_dh_C"/>
    <property type="match status" value="1"/>
</dbReference>
<dbReference type="GO" id="GO:0005975">
    <property type="term" value="P:carbohydrate metabolic process"/>
    <property type="evidence" value="ECO:0007669"/>
    <property type="project" value="InterPro"/>
</dbReference>
<dbReference type="InterPro" id="IPR006168">
    <property type="entry name" value="G3P_DH_NAD-dep"/>
</dbReference>
<keyword evidence="3 13" id="KW-0521">NADP</keyword>
<sequence length="335" mass="35063">MKIGVIGAGSWGTALSQMLATKGLNVNLWARRPEVVASINANHINQRYFSDVTLSSNIVATVGYEDCLMNAEAIAVVTPSNLLRGVARALAAAGAADDLPIIICSKGVEAVSGLLPTQIFEEEMGNVSRLAVLSGPNHAEEVIAGMPAATVIASRNADTTSFLQSVFATENFRTYTSTDVVGVEVCAACKNVIAIAVGLSYGLGYGDNTASLLITRGLAEMGRLVSALGGDALTCMGLAGTGDMIATCMSQHSRNRRFGERLAAGGSLDDFCEETHMVVEGALASKTLLPLAKRAGVELPIAEVVRQVVWEGADASKAAIELARRPLREEFYGLS</sequence>
<feature type="domain" description="Glycerol-3-phosphate dehydrogenase NAD-dependent C-terminal" evidence="19">
    <location>
        <begin position="179"/>
        <end position="318"/>
    </location>
</feature>
<keyword evidence="5 13" id="KW-0520">NAD</keyword>
<evidence type="ECO:0000256" key="17">
    <source>
        <dbReference type="RuleBase" id="RU000437"/>
    </source>
</evidence>
<dbReference type="GO" id="GO:0046168">
    <property type="term" value="P:glycerol-3-phosphate catabolic process"/>
    <property type="evidence" value="ECO:0007669"/>
    <property type="project" value="InterPro"/>
</dbReference>
<keyword evidence="6 13" id="KW-0443">Lipid metabolism</keyword>
<dbReference type="PANTHER" id="PTHR11728:SF1">
    <property type="entry name" value="GLYCEROL-3-PHOSPHATE DEHYDROGENASE [NAD(+)] 2, CHLOROPLASTIC"/>
    <property type="match status" value="1"/>
</dbReference>
<evidence type="ECO:0000256" key="15">
    <source>
        <dbReference type="PIRSR" id="PIRSR000114-2"/>
    </source>
</evidence>
<feature type="binding site" evidence="16">
    <location>
        <begin position="7"/>
        <end position="12"/>
    </location>
    <ligand>
        <name>NAD(+)</name>
        <dbReference type="ChEBI" id="CHEBI:57540"/>
    </ligand>
</feature>
<keyword evidence="7 13" id="KW-0594">Phospholipid biosynthesis</keyword>
<feature type="binding site" evidence="13">
    <location>
        <position position="255"/>
    </location>
    <ligand>
        <name>sn-glycerol 3-phosphate</name>
        <dbReference type="ChEBI" id="CHEBI:57597"/>
    </ligand>
</feature>
<dbReference type="FunFam" id="3.40.50.720:FF:000019">
    <property type="entry name" value="Glycerol-3-phosphate dehydrogenase [NAD(P)+]"/>
    <property type="match status" value="1"/>
</dbReference>
<evidence type="ECO:0000256" key="10">
    <source>
        <dbReference type="ARBA" id="ARBA00066687"/>
    </source>
</evidence>
<evidence type="ECO:0000259" key="19">
    <source>
        <dbReference type="Pfam" id="PF07479"/>
    </source>
</evidence>
<feature type="binding site" evidence="13">
    <location>
        <position position="190"/>
    </location>
    <ligand>
        <name>sn-glycerol 3-phosphate</name>
        <dbReference type="ChEBI" id="CHEBI:57597"/>
    </ligand>
</feature>
<feature type="binding site" evidence="13">
    <location>
        <position position="278"/>
    </location>
    <ligand>
        <name>NADPH</name>
        <dbReference type="ChEBI" id="CHEBI:57783"/>
    </ligand>
</feature>
<dbReference type="NCBIfam" id="NF000942">
    <property type="entry name" value="PRK00094.1-4"/>
    <property type="match status" value="1"/>
</dbReference>
<feature type="binding site" evidence="13">
    <location>
        <position position="106"/>
    </location>
    <ligand>
        <name>sn-glycerol 3-phosphate</name>
        <dbReference type="ChEBI" id="CHEBI:57597"/>
    </ligand>
</feature>
<dbReference type="OrthoDB" id="9812273at2"/>
<comment type="pathway">
    <text evidence="13">Membrane lipid metabolism; glycerophospholipid metabolism.</text>
</comment>
<evidence type="ECO:0000256" key="11">
    <source>
        <dbReference type="ARBA" id="ARBA00069372"/>
    </source>
</evidence>
<evidence type="ECO:0000256" key="9">
    <source>
        <dbReference type="ARBA" id="ARBA00052716"/>
    </source>
</evidence>
<keyword evidence="2 13" id="KW-0444">Lipid biosynthesis</keyword>
<feature type="binding site" evidence="13">
    <location>
        <position position="253"/>
    </location>
    <ligand>
        <name>sn-glycerol 3-phosphate</name>
        <dbReference type="ChEBI" id="CHEBI:57597"/>
    </ligand>
</feature>
<comment type="caution">
    <text evidence="13">Lacks conserved residue(s) required for the propagation of feature annotation.</text>
</comment>
<feature type="binding site" evidence="16">
    <location>
        <position position="254"/>
    </location>
    <ligand>
        <name>NAD(+)</name>
        <dbReference type="ChEBI" id="CHEBI:57540"/>
    </ligand>
</feature>
<evidence type="ECO:0000256" key="5">
    <source>
        <dbReference type="ARBA" id="ARBA00023027"/>
    </source>
</evidence>
<dbReference type="STRING" id="469378.Ccur_06910"/>
<dbReference type="GO" id="GO:0006650">
    <property type="term" value="P:glycerophospholipid metabolic process"/>
    <property type="evidence" value="ECO:0007669"/>
    <property type="project" value="UniProtKB-UniRule"/>
</dbReference>
<dbReference type="RefSeq" id="WP_012803089.1">
    <property type="nucleotide sequence ID" value="NC_013170.1"/>
</dbReference>
<dbReference type="GO" id="GO:0141153">
    <property type="term" value="F:glycerol-3-phosphate dehydrogenase (NADP+) activity"/>
    <property type="evidence" value="ECO:0007669"/>
    <property type="project" value="RHEA"/>
</dbReference>
<evidence type="ECO:0000256" key="14">
    <source>
        <dbReference type="PIRSR" id="PIRSR000114-1"/>
    </source>
</evidence>
<dbReference type="KEGG" id="ccu:Ccur_06910"/>
<feature type="binding site" evidence="13">
    <location>
        <position position="31"/>
    </location>
    <ligand>
        <name>NADPH</name>
        <dbReference type="ChEBI" id="CHEBI:57783"/>
    </ligand>
</feature>
<evidence type="ECO:0000256" key="4">
    <source>
        <dbReference type="ARBA" id="ARBA00023002"/>
    </source>
</evidence>
<proteinExistence type="inferred from homology"/>
<dbReference type="UniPathway" id="UPA00940"/>
<feature type="binding site" evidence="13">
    <location>
        <position position="32"/>
    </location>
    <ligand>
        <name>NADPH</name>
        <dbReference type="ChEBI" id="CHEBI:57783"/>
    </ligand>
</feature>
<keyword evidence="8 13" id="KW-1208">Phospholipid metabolism</keyword>
<feature type="binding site" evidence="13">
    <location>
        <position position="135"/>
    </location>
    <ligand>
        <name>sn-glycerol 3-phosphate</name>
        <dbReference type="ChEBI" id="CHEBI:57597"/>
    </ligand>
</feature>
<evidence type="ECO:0000256" key="8">
    <source>
        <dbReference type="ARBA" id="ARBA00023264"/>
    </source>
</evidence>
<dbReference type="SUPFAM" id="SSF51735">
    <property type="entry name" value="NAD(P)-binding Rossmann-fold domains"/>
    <property type="match status" value="1"/>
</dbReference>
<dbReference type="SUPFAM" id="SSF48179">
    <property type="entry name" value="6-phosphogluconate dehydrogenase C-terminal domain-like"/>
    <property type="match status" value="1"/>
</dbReference>
<dbReference type="FunFam" id="1.10.1040.10:FF:000001">
    <property type="entry name" value="Glycerol-3-phosphate dehydrogenase [NAD(P)+]"/>
    <property type="match status" value="1"/>
</dbReference>
<dbReference type="GO" id="GO:0051287">
    <property type="term" value="F:NAD binding"/>
    <property type="evidence" value="ECO:0007669"/>
    <property type="project" value="InterPro"/>
</dbReference>
<feature type="binding site" evidence="13">
    <location>
        <position position="254"/>
    </location>
    <ligand>
        <name>sn-glycerol 3-phosphate</name>
        <dbReference type="ChEBI" id="CHEBI:57597"/>
    </ligand>
</feature>
<dbReference type="InterPro" id="IPR011128">
    <property type="entry name" value="G3P_DH_NAD-dep_N"/>
</dbReference>
<dbReference type="PANTHER" id="PTHR11728">
    <property type="entry name" value="GLYCEROL-3-PHOSPHATE DEHYDROGENASE"/>
    <property type="match status" value="1"/>
</dbReference>